<organism evidence="2 3">
    <name type="scientific">Colletotrichum kahawae</name>
    <name type="common">Coffee berry disease fungus</name>
    <dbReference type="NCBI Taxonomy" id="34407"/>
    <lineage>
        <taxon>Eukaryota</taxon>
        <taxon>Fungi</taxon>
        <taxon>Dikarya</taxon>
        <taxon>Ascomycota</taxon>
        <taxon>Pezizomycotina</taxon>
        <taxon>Sordariomycetes</taxon>
        <taxon>Hypocreomycetidae</taxon>
        <taxon>Glomerellales</taxon>
        <taxon>Glomerellaceae</taxon>
        <taxon>Colletotrichum</taxon>
        <taxon>Colletotrichum gloeosporioides species complex</taxon>
    </lineage>
</organism>
<keyword evidence="3" id="KW-1185">Reference proteome</keyword>
<dbReference type="AlphaFoldDB" id="A0AAD9XXW7"/>
<gene>
    <name evidence="2" type="ORF">CKAH01_02892</name>
</gene>
<comment type="caution">
    <text evidence="2">The sequence shown here is derived from an EMBL/GenBank/DDBJ whole genome shotgun (WGS) entry which is preliminary data.</text>
</comment>
<proteinExistence type="predicted"/>
<feature type="region of interest" description="Disordered" evidence="1">
    <location>
        <begin position="1"/>
        <end position="21"/>
    </location>
</feature>
<name>A0AAD9XXW7_COLKA</name>
<protein>
    <submittedName>
        <fullName evidence="2">Uncharacterized protein</fullName>
    </submittedName>
</protein>
<evidence type="ECO:0000313" key="3">
    <source>
        <dbReference type="Proteomes" id="UP001281614"/>
    </source>
</evidence>
<reference evidence="2" key="1">
    <citation type="submission" date="2023-02" db="EMBL/GenBank/DDBJ databases">
        <title>Colletotrichum kahawae CIFC_Que2 genome sequencing and assembly.</title>
        <authorList>
            <person name="Baroncelli R."/>
        </authorList>
    </citation>
    <scope>NUCLEOTIDE SEQUENCE</scope>
    <source>
        <strain evidence="2">CIFC_Que2</strain>
    </source>
</reference>
<dbReference type="EMBL" id="VYYT01000876">
    <property type="protein sequence ID" value="KAK2728842.1"/>
    <property type="molecule type" value="Genomic_DNA"/>
</dbReference>
<evidence type="ECO:0000313" key="2">
    <source>
        <dbReference type="EMBL" id="KAK2728842.1"/>
    </source>
</evidence>
<evidence type="ECO:0000256" key="1">
    <source>
        <dbReference type="SAM" id="MobiDB-lite"/>
    </source>
</evidence>
<dbReference type="Proteomes" id="UP001281614">
    <property type="component" value="Unassembled WGS sequence"/>
</dbReference>
<accession>A0AAD9XXW7</accession>
<sequence length="112" mass="12696">MTGWERVGGEARTAAGSWKRRGGRRVCEGLRSRRFERGSCASLLNKSTDGSVALEQRGWRTDAGDCWWRKDARPKQDTAGGLVTRGWDCDGAVRRWPFPVPRAPFSIWFVIR</sequence>